<accession>A0A439D0K8</accession>
<dbReference type="AlphaFoldDB" id="A0A439D0K8"/>
<evidence type="ECO:0000313" key="1">
    <source>
        <dbReference type="EMBL" id="RWA07906.1"/>
    </source>
</evidence>
<protein>
    <submittedName>
        <fullName evidence="1">Uncharacterized protein</fullName>
    </submittedName>
</protein>
<comment type="caution">
    <text evidence="1">The sequence shown here is derived from an EMBL/GenBank/DDBJ whole genome shotgun (WGS) entry which is preliminary data.</text>
</comment>
<proteinExistence type="predicted"/>
<gene>
    <name evidence="1" type="ORF">EKO27_g7214</name>
</gene>
<dbReference type="EMBL" id="RYZI01000230">
    <property type="protein sequence ID" value="RWA07906.1"/>
    <property type="molecule type" value="Genomic_DNA"/>
</dbReference>
<dbReference type="Proteomes" id="UP000286045">
    <property type="component" value="Unassembled WGS sequence"/>
</dbReference>
<organism evidence="1 2">
    <name type="scientific">Xylaria grammica</name>
    <dbReference type="NCBI Taxonomy" id="363999"/>
    <lineage>
        <taxon>Eukaryota</taxon>
        <taxon>Fungi</taxon>
        <taxon>Dikarya</taxon>
        <taxon>Ascomycota</taxon>
        <taxon>Pezizomycotina</taxon>
        <taxon>Sordariomycetes</taxon>
        <taxon>Xylariomycetidae</taxon>
        <taxon>Xylariales</taxon>
        <taxon>Xylariaceae</taxon>
        <taxon>Xylaria</taxon>
    </lineage>
</organism>
<sequence length="97" mass="10568">MSSIVHNKVLLMGFQSTIPLPQHFRELFGTAEGISAKLDADHARISRAGITPLTYLLNPLEQEKGLKDIEVLLREGNYDAIGIGAGNDCAKYSTVVQ</sequence>
<keyword evidence="2" id="KW-1185">Reference proteome</keyword>
<reference evidence="1 2" key="1">
    <citation type="submission" date="2018-12" db="EMBL/GenBank/DDBJ databases">
        <title>Draft genome sequence of Xylaria grammica IHI A82.</title>
        <authorList>
            <person name="Buettner E."/>
            <person name="Kellner H."/>
        </authorList>
    </citation>
    <scope>NUCLEOTIDE SEQUENCE [LARGE SCALE GENOMIC DNA]</scope>
    <source>
        <strain evidence="1 2">IHI A82</strain>
    </source>
</reference>
<name>A0A439D0K8_9PEZI</name>
<evidence type="ECO:0000313" key="2">
    <source>
        <dbReference type="Proteomes" id="UP000286045"/>
    </source>
</evidence>